<feature type="transmembrane region" description="Helical" evidence="5">
    <location>
        <begin position="169"/>
        <end position="188"/>
    </location>
</feature>
<feature type="transmembrane region" description="Helical" evidence="5">
    <location>
        <begin position="386"/>
        <end position="403"/>
    </location>
</feature>
<feature type="domain" description="O-antigen ligase-related" evidence="6">
    <location>
        <begin position="207"/>
        <end position="334"/>
    </location>
</feature>
<evidence type="ECO:0000256" key="2">
    <source>
        <dbReference type="ARBA" id="ARBA00022692"/>
    </source>
</evidence>
<dbReference type="Pfam" id="PF04932">
    <property type="entry name" value="Wzy_C"/>
    <property type="match status" value="1"/>
</dbReference>
<evidence type="ECO:0000256" key="3">
    <source>
        <dbReference type="ARBA" id="ARBA00022989"/>
    </source>
</evidence>
<evidence type="ECO:0000313" key="7">
    <source>
        <dbReference type="EMBL" id="OGY78432.1"/>
    </source>
</evidence>
<proteinExistence type="predicted"/>
<keyword evidence="2 5" id="KW-0812">Transmembrane</keyword>
<dbReference type="PANTHER" id="PTHR37422:SF13">
    <property type="entry name" value="LIPOPOLYSACCHARIDE BIOSYNTHESIS PROTEIN PA4999-RELATED"/>
    <property type="match status" value="1"/>
</dbReference>
<feature type="transmembrane region" description="Helical" evidence="5">
    <location>
        <begin position="75"/>
        <end position="92"/>
    </location>
</feature>
<feature type="transmembrane region" description="Helical" evidence="5">
    <location>
        <begin position="322"/>
        <end position="343"/>
    </location>
</feature>
<organism evidence="7 8">
    <name type="scientific">Candidatus Kerfeldbacteria bacterium RIFCSPHIGHO2_02_FULL_42_14</name>
    <dbReference type="NCBI Taxonomy" id="1798540"/>
    <lineage>
        <taxon>Bacteria</taxon>
        <taxon>Candidatus Kerfeldiibacteriota</taxon>
    </lineage>
</organism>
<comment type="subcellular location">
    <subcellularLocation>
        <location evidence="1">Membrane</location>
        <topology evidence="1">Multi-pass membrane protein</topology>
    </subcellularLocation>
</comment>
<sequence>MDFFYIILSIFLLLFGFLAFRSPKLTAYIILSALPTYVIRFEIFALPATLLEAMILILFFTFFFRNRHTMRIGRWWIPCVLLLLASGIALFVTPDLHAGLGILKAYIVEPMLFFVVLTHVFEQKNFGHIFIALGISVCLIASIAVFQYATGFGIPEPWNAELWRRATSVYGYPNAVGLYLAPITALFFAKFVHLRTGRMFALIIICFGMLGIFVSRTEGALIAIIASAFFVITLTKYWRTAIVIFALLLLLGFSVPDIRHLLLFQDVSGDVRLALWKGTWNLLQAHPLQGAGLAGFPFVYDRFRLPSHVELLQYPHNIFLDFWVELGLLGLVWLIGICVWYFFTGLRVLWRHTDSDPYVKIILAPMIATFVYGLVDVTYFKNDLSILFWLWLAVMRIIAVQKLKNSL</sequence>
<dbReference type="GO" id="GO:0016020">
    <property type="term" value="C:membrane"/>
    <property type="evidence" value="ECO:0007669"/>
    <property type="project" value="UniProtKB-SubCell"/>
</dbReference>
<feature type="transmembrane region" description="Helical" evidence="5">
    <location>
        <begin position="237"/>
        <end position="255"/>
    </location>
</feature>
<evidence type="ECO:0000256" key="5">
    <source>
        <dbReference type="SAM" id="Phobius"/>
    </source>
</evidence>
<dbReference type="STRING" id="1798540.A3B74_01900"/>
<gene>
    <name evidence="7" type="ORF">A3B74_01900</name>
</gene>
<dbReference type="AlphaFoldDB" id="A0A1G2ANG5"/>
<dbReference type="PANTHER" id="PTHR37422">
    <property type="entry name" value="TEICHURONIC ACID BIOSYNTHESIS PROTEIN TUAE"/>
    <property type="match status" value="1"/>
</dbReference>
<feature type="transmembrane region" description="Helical" evidence="5">
    <location>
        <begin position="98"/>
        <end position="117"/>
    </location>
</feature>
<evidence type="ECO:0000259" key="6">
    <source>
        <dbReference type="Pfam" id="PF04932"/>
    </source>
</evidence>
<keyword evidence="3 5" id="KW-1133">Transmembrane helix</keyword>
<dbReference type="InterPro" id="IPR051533">
    <property type="entry name" value="WaaL-like"/>
</dbReference>
<feature type="transmembrane region" description="Helical" evidence="5">
    <location>
        <begin position="43"/>
        <end position="63"/>
    </location>
</feature>
<name>A0A1G2ANG5_9BACT</name>
<dbReference type="InterPro" id="IPR007016">
    <property type="entry name" value="O-antigen_ligase-rel_domated"/>
</dbReference>
<comment type="caution">
    <text evidence="7">The sequence shown here is derived from an EMBL/GenBank/DDBJ whole genome shotgun (WGS) entry which is preliminary data.</text>
</comment>
<feature type="transmembrane region" description="Helical" evidence="5">
    <location>
        <begin position="129"/>
        <end position="149"/>
    </location>
</feature>
<reference evidence="7 8" key="1">
    <citation type="journal article" date="2016" name="Nat. Commun.">
        <title>Thousands of microbial genomes shed light on interconnected biogeochemical processes in an aquifer system.</title>
        <authorList>
            <person name="Anantharaman K."/>
            <person name="Brown C.T."/>
            <person name="Hug L.A."/>
            <person name="Sharon I."/>
            <person name="Castelle C.J."/>
            <person name="Probst A.J."/>
            <person name="Thomas B.C."/>
            <person name="Singh A."/>
            <person name="Wilkins M.J."/>
            <person name="Karaoz U."/>
            <person name="Brodie E.L."/>
            <person name="Williams K.H."/>
            <person name="Hubbard S.S."/>
            <person name="Banfield J.F."/>
        </authorList>
    </citation>
    <scope>NUCLEOTIDE SEQUENCE [LARGE SCALE GENOMIC DNA]</scope>
</reference>
<keyword evidence="4 5" id="KW-0472">Membrane</keyword>
<feature type="transmembrane region" description="Helical" evidence="5">
    <location>
        <begin position="358"/>
        <end position="379"/>
    </location>
</feature>
<protein>
    <recommendedName>
        <fullName evidence="6">O-antigen ligase-related domain-containing protein</fullName>
    </recommendedName>
</protein>
<dbReference type="EMBL" id="MHKB01000015">
    <property type="protein sequence ID" value="OGY78432.1"/>
    <property type="molecule type" value="Genomic_DNA"/>
</dbReference>
<dbReference type="Proteomes" id="UP000177165">
    <property type="component" value="Unassembled WGS sequence"/>
</dbReference>
<feature type="transmembrane region" description="Helical" evidence="5">
    <location>
        <begin position="200"/>
        <end position="231"/>
    </location>
</feature>
<evidence type="ECO:0000256" key="4">
    <source>
        <dbReference type="ARBA" id="ARBA00023136"/>
    </source>
</evidence>
<accession>A0A1G2ANG5</accession>
<evidence type="ECO:0000256" key="1">
    <source>
        <dbReference type="ARBA" id="ARBA00004141"/>
    </source>
</evidence>
<evidence type="ECO:0000313" key="8">
    <source>
        <dbReference type="Proteomes" id="UP000177165"/>
    </source>
</evidence>